<proteinExistence type="predicted"/>
<evidence type="ECO:0000313" key="3">
    <source>
        <dbReference type="Proteomes" id="UP000298471"/>
    </source>
</evidence>
<dbReference type="Gene3D" id="3.30.70.100">
    <property type="match status" value="1"/>
</dbReference>
<reference evidence="2 3" key="1">
    <citation type="submission" date="2019-04" db="EMBL/GenBank/DDBJ databases">
        <authorList>
            <person name="Feng G."/>
            <person name="Zhang J."/>
            <person name="Zhu H."/>
        </authorList>
    </citation>
    <scope>NUCLEOTIDE SEQUENCE [LARGE SCALE GENOMIC DNA]</scope>
    <source>
        <strain evidence="2 3">9PBR-1</strain>
    </source>
</reference>
<comment type="caution">
    <text evidence="2">The sequence shown here is derived from an EMBL/GenBank/DDBJ whole genome shotgun (WGS) entry which is preliminary data.</text>
</comment>
<dbReference type="SUPFAM" id="SSF54975">
    <property type="entry name" value="Acylphosphatase/BLUF domain-like"/>
    <property type="match status" value="1"/>
</dbReference>
<dbReference type="OrthoDB" id="1122028at2"/>
<accession>A0A4Z0QH90</accession>
<dbReference type="InterPro" id="IPR007024">
    <property type="entry name" value="BLUF_domain"/>
</dbReference>
<evidence type="ECO:0000313" key="2">
    <source>
        <dbReference type="EMBL" id="TGE29075.1"/>
    </source>
</evidence>
<gene>
    <name evidence="2" type="ORF">E5K02_06365</name>
</gene>
<protein>
    <submittedName>
        <fullName evidence="2">BLUF domain-containing protein</fullName>
    </submittedName>
</protein>
<dbReference type="SMART" id="SM01034">
    <property type="entry name" value="BLUF"/>
    <property type="match status" value="1"/>
</dbReference>
<sequence>MYLHRMPAASHYHLVYQSNVTAPLSQPELEALLVQSRAWNHSHDLTGVLLYCDSNIIQVLEGPEEEVEYIFARIEQDLRHYDVTKLADGPIPRRNFSQWSMGFKSVHPGDLTYLAGYLNPAAPTYSAAIAETNVSSLHELLAAFVTDEPIRY</sequence>
<dbReference type="InterPro" id="IPR036046">
    <property type="entry name" value="Acylphosphatase-like_dom_sf"/>
</dbReference>
<dbReference type="AlphaFoldDB" id="A0A4Z0QH90"/>
<dbReference type="Pfam" id="PF04940">
    <property type="entry name" value="BLUF"/>
    <property type="match status" value="1"/>
</dbReference>
<name>A0A4Z0QH90_9BACT</name>
<evidence type="ECO:0000259" key="1">
    <source>
        <dbReference type="PROSITE" id="PS50925"/>
    </source>
</evidence>
<dbReference type="Proteomes" id="UP000298471">
    <property type="component" value="Unassembled WGS sequence"/>
</dbReference>
<organism evidence="2 3">
    <name type="scientific">Hymenobacter metallicola</name>
    <dbReference type="NCBI Taxonomy" id="2563114"/>
    <lineage>
        <taxon>Bacteria</taxon>
        <taxon>Pseudomonadati</taxon>
        <taxon>Bacteroidota</taxon>
        <taxon>Cytophagia</taxon>
        <taxon>Cytophagales</taxon>
        <taxon>Hymenobacteraceae</taxon>
        <taxon>Hymenobacter</taxon>
    </lineage>
</organism>
<feature type="domain" description="BLUF" evidence="1">
    <location>
        <begin position="11"/>
        <end position="102"/>
    </location>
</feature>
<dbReference type="GO" id="GO:0009882">
    <property type="term" value="F:blue light photoreceptor activity"/>
    <property type="evidence" value="ECO:0007669"/>
    <property type="project" value="InterPro"/>
</dbReference>
<dbReference type="EMBL" id="SRMB01000001">
    <property type="protein sequence ID" value="TGE29075.1"/>
    <property type="molecule type" value="Genomic_DNA"/>
</dbReference>
<dbReference type="PROSITE" id="PS50925">
    <property type="entry name" value="BLUF"/>
    <property type="match status" value="1"/>
</dbReference>
<dbReference type="GO" id="GO:0071949">
    <property type="term" value="F:FAD binding"/>
    <property type="evidence" value="ECO:0007669"/>
    <property type="project" value="InterPro"/>
</dbReference>
<keyword evidence="3" id="KW-1185">Reference proteome</keyword>